<feature type="region of interest" description="Disordered" evidence="1">
    <location>
        <begin position="322"/>
        <end position="344"/>
    </location>
</feature>
<keyword evidence="3" id="KW-1185">Reference proteome</keyword>
<evidence type="ECO:0000256" key="1">
    <source>
        <dbReference type="SAM" id="MobiDB-lite"/>
    </source>
</evidence>
<sequence length="374" mass="42261">MELSLRAVFQDFNASKFVVYLSVLVFTILFALRLDGTITVSYIFVFLPLWLWKLVALSGSLVGCVSHCKYPPARNDISSEVDFRAMILSAGEHMLLLTFELLACYKLEIEPIQALPDHQTQPMWIIVFVPLFFECTISIVICIWSVRQDKSFEFELFFSVNVLQFVFLALKLDKIVDWNWAIVFIPLWILICLSLIGVLYAIILAVLLIRSIELLPEHRRQHVYSAVGYTFLVVPILIFLVLITGKLDSIEQNRMDDAAKMPFAVVCTPLYVSLLCLMLMAIGAKGGNSWWFGMRRDFCVFLLDACPCLQEYGNVSYKFGGSGRSESRRVPQRDPDEEDGAHSGARALNAGASNAAVRHDMRPIIPALTIECPD</sequence>
<feature type="compositionally biased region" description="Basic and acidic residues" evidence="1">
    <location>
        <begin position="325"/>
        <end position="334"/>
    </location>
</feature>
<dbReference type="PANTHER" id="PTHR13568:SF6">
    <property type="entry name" value="TRANSMEMBRANE PROTEIN 185A"/>
    <property type="match status" value="1"/>
</dbReference>
<keyword evidence="2" id="KW-1133">Transmembrane helix</keyword>
<feature type="transmembrane region" description="Helical" evidence="2">
    <location>
        <begin position="263"/>
        <end position="284"/>
    </location>
</feature>
<protein>
    <submittedName>
        <fullName evidence="4">Transmembrane protein 185A</fullName>
    </submittedName>
</protein>
<evidence type="ECO:0000313" key="4">
    <source>
        <dbReference type="WBParaSite" id="PSAMB.scaffold7578size7422.g30255.t1"/>
    </source>
</evidence>
<keyword evidence="2" id="KW-0472">Membrane</keyword>
<evidence type="ECO:0000313" key="3">
    <source>
        <dbReference type="Proteomes" id="UP000887566"/>
    </source>
</evidence>
<feature type="transmembrane region" description="Helical" evidence="2">
    <location>
        <begin position="178"/>
        <end position="209"/>
    </location>
</feature>
<dbReference type="AlphaFoldDB" id="A0A914XG65"/>
<reference evidence="4" key="1">
    <citation type="submission" date="2022-11" db="UniProtKB">
        <authorList>
            <consortium name="WormBaseParasite"/>
        </authorList>
    </citation>
    <scope>IDENTIFICATION</scope>
</reference>
<accession>A0A914XG65</accession>
<organism evidence="3 4">
    <name type="scientific">Plectus sambesii</name>
    <dbReference type="NCBI Taxonomy" id="2011161"/>
    <lineage>
        <taxon>Eukaryota</taxon>
        <taxon>Metazoa</taxon>
        <taxon>Ecdysozoa</taxon>
        <taxon>Nematoda</taxon>
        <taxon>Chromadorea</taxon>
        <taxon>Plectida</taxon>
        <taxon>Plectina</taxon>
        <taxon>Plectoidea</taxon>
        <taxon>Plectidae</taxon>
        <taxon>Plectus</taxon>
    </lineage>
</organism>
<feature type="transmembrane region" description="Helical" evidence="2">
    <location>
        <begin position="40"/>
        <end position="65"/>
    </location>
</feature>
<feature type="transmembrane region" description="Helical" evidence="2">
    <location>
        <begin position="156"/>
        <end position="172"/>
    </location>
</feature>
<dbReference type="Pfam" id="PF10269">
    <property type="entry name" value="Tmemb_185A"/>
    <property type="match status" value="1"/>
</dbReference>
<dbReference type="PANTHER" id="PTHR13568">
    <property type="entry name" value="FAM11A, B PROTEIN"/>
    <property type="match status" value="1"/>
</dbReference>
<keyword evidence="2" id="KW-0812">Transmembrane</keyword>
<feature type="transmembrane region" description="Helical" evidence="2">
    <location>
        <begin position="123"/>
        <end position="144"/>
    </location>
</feature>
<dbReference type="WBParaSite" id="PSAMB.scaffold7578size7422.g30255.t1">
    <property type="protein sequence ID" value="PSAMB.scaffold7578size7422.g30255.t1"/>
    <property type="gene ID" value="PSAMB.scaffold7578size7422.g30255"/>
</dbReference>
<dbReference type="Proteomes" id="UP000887566">
    <property type="component" value="Unplaced"/>
</dbReference>
<dbReference type="InterPro" id="IPR019396">
    <property type="entry name" value="TM_Fragile-X-F-assoc"/>
</dbReference>
<proteinExistence type="predicted"/>
<feature type="transmembrane region" description="Helical" evidence="2">
    <location>
        <begin position="85"/>
        <end position="103"/>
    </location>
</feature>
<feature type="transmembrane region" description="Helical" evidence="2">
    <location>
        <begin position="221"/>
        <end position="243"/>
    </location>
</feature>
<evidence type="ECO:0000256" key="2">
    <source>
        <dbReference type="SAM" id="Phobius"/>
    </source>
</evidence>
<feature type="transmembrane region" description="Helical" evidence="2">
    <location>
        <begin position="12"/>
        <end position="34"/>
    </location>
</feature>
<name>A0A914XG65_9BILA</name>